<gene>
    <name evidence="1" type="ORF">TorRG33x02_343700</name>
</gene>
<sequence>MTERSVLDLARGRGCRGAIRFSQSAAVTLAPQSLTLVTLCPCHCRLLLVPSLASQSTRSHPLARAAVIILCLRCCFSLTLCSRYCNFLF</sequence>
<evidence type="ECO:0000313" key="2">
    <source>
        <dbReference type="Proteomes" id="UP000237000"/>
    </source>
</evidence>
<dbReference type="InParanoid" id="A0A2P5AR50"/>
<protein>
    <submittedName>
        <fullName evidence="1">Uncharacterized protein</fullName>
    </submittedName>
</protein>
<dbReference type="EMBL" id="JXTC01000732">
    <property type="protein sequence ID" value="PON39022.1"/>
    <property type="molecule type" value="Genomic_DNA"/>
</dbReference>
<organism evidence="1 2">
    <name type="scientific">Trema orientale</name>
    <name type="common">Charcoal tree</name>
    <name type="synonym">Celtis orientalis</name>
    <dbReference type="NCBI Taxonomy" id="63057"/>
    <lineage>
        <taxon>Eukaryota</taxon>
        <taxon>Viridiplantae</taxon>
        <taxon>Streptophyta</taxon>
        <taxon>Embryophyta</taxon>
        <taxon>Tracheophyta</taxon>
        <taxon>Spermatophyta</taxon>
        <taxon>Magnoliopsida</taxon>
        <taxon>eudicotyledons</taxon>
        <taxon>Gunneridae</taxon>
        <taxon>Pentapetalae</taxon>
        <taxon>rosids</taxon>
        <taxon>fabids</taxon>
        <taxon>Rosales</taxon>
        <taxon>Cannabaceae</taxon>
        <taxon>Trema</taxon>
    </lineage>
</organism>
<evidence type="ECO:0000313" key="1">
    <source>
        <dbReference type="EMBL" id="PON39022.1"/>
    </source>
</evidence>
<reference evidence="2" key="1">
    <citation type="submission" date="2016-06" db="EMBL/GenBank/DDBJ databases">
        <title>Parallel loss of symbiosis genes in relatives of nitrogen-fixing non-legume Parasponia.</title>
        <authorList>
            <person name="Van Velzen R."/>
            <person name="Holmer R."/>
            <person name="Bu F."/>
            <person name="Rutten L."/>
            <person name="Van Zeijl A."/>
            <person name="Liu W."/>
            <person name="Santuari L."/>
            <person name="Cao Q."/>
            <person name="Sharma T."/>
            <person name="Shen D."/>
            <person name="Roswanjaya Y."/>
            <person name="Wardhani T."/>
            <person name="Kalhor M.S."/>
            <person name="Jansen J."/>
            <person name="Van den Hoogen J."/>
            <person name="Gungor B."/>
            <person name="Hartog M."/>
            <person name="Hontelez J."/>
            <person name="Verver J."/>
            <person name="Yang W.-C."/>
            <person name="Schijlen E."/>
            <person name="Repin R."/>
            <person name="Schilthuizen M."/>
            <person name="Schranz E."/>
            <person name="Heidstra R."/>
            <person name="Miyata K."/>
            <person name="Fedorova E."/>
            <person name="Kohlen W."/>
            <person name="Bisseling T."/>
            <person name="Smit S."/>
            <person name="Geurts R."/>
        </authorList>
    </citation>
    <scope>NUCLEOTIDE SEQUENCE [LARGE SCALE GENOMIC DNA]</scope>
    <source>
        <strain evidence="2">cv. RG33-2</strain>
    </source>
</reference>
<dbReference type="AlphaFoldDB" id="A0A2P5AR50"/>
<accession>A0A2P5AR50</accession>
<dbReference type="Proteomes" id="UP000237000">
    <property type="component" value="Unassembled WGS sequence"/>
</dbReference>
<keyword evidence="2" id="KW-1185">Reference proteome</keyword>
<comment type="caution">
    <text evidence="1">The sequence shown here is derived from an EMBL/GenBank/DDBJ whole genome shotgun (WGS) entry which is preliminary data.</text>
</comment>
<proteinExistence type="predicted"/>
<name>A0A2P5AR50_TREOI</name>